<reference evidence="1 2" key="1">
    <citation type="submission" date="2016-11" db="EMBL/GenBank/DDBJ databases">
        <title>The macronuclear genome of Stentor coeruleus: a giant cell with tiny introns.</title>
        <authorList>
            <person name="Slabodnick M."/>
            <person name="Ruby J.G."/>
            <person name="Reiff S.B."/>
            <person name="Swart E.C."/>
            <person name="Gosai S."/>
            <person name="Prabakaran S."/>
            <person name="Witkowska E."/>
            <person name="Larue G.E."/>
            <person name="Fisher S."/>
            <person name="Freeman R.M."/>
            <person name="Gunawardena J."/>
            <person name="Chu W."/>
            <person name="Stover N.A."/>
            <person name="Gregory B.D."/>
            <person name="Nowacki M."/>
            <person name="Derisi J."/>
            <person name="Roy S.W."/>
            <person name="Marshall W.F."/>
            <person name="Sood P."/>
        </authorList>
    </citation>
    <scope>NUCLEOTIDE SEQUENCE [LARGE SCALE GENOMIC DNA]</scope>
    <source>
        <strain evidence="1">WM001</strain>
    </source>
</reference>
<keyword evidence="2" id="KW-1185">Reference proteome</keyword>
<organism evidence="1 2">
    <name type="scientific">Stentor coeruleus</name>
    <dbReference type="NCBI Taxonomy" id="5963"/>
    <lineage>
        <taxon>Eukaryota</taxon>
        <taxon>Sar</taxon>
        <taxon>Alveolata</taxon>
        <taxon>Ciliophora</taxon>
        <taxon>Postciliodesmatophora</taxon>
        <taxon>Heterotrichea</taxon>
        <taxon>Heterotrichida</taxon>
        <taxon>Stentoridae</taxon>
        <taxon>Stentor</taxon>
    </lineage>
</organism>
<comment type="caution">
    <text evidence="1">The sequence shown here is derived from an EMBL/GenBank/DDBJ whole genome shotgun (WGS) entry which is preliminary data.</text>
</comment>
<accession>A0A1R2B0T6</accession>
<dbReference type="AlphaFoldDB" id="A0A1R2B0T6"/>
<dbReference type="EMBL" id="MPUH01001093">
    <property type="protein sequence ID" value="OMJ70376.1"/>
    <property type="molecule type" value="Genomic_DNA"/>
</dbReference>
<evidence type="ECO:0008006" key="3">
    <source>
        <dbReference type="Google" id="ProtNLM"/>
    </source>
</evidence>
<dbReference type="Proteomes" id="UP000187209">
    <property type="component" value="Unassembled WGS sequence"/>
</dbReference>
<evidence type="ECO:0000313" key="1">
    <source>
        <dbReference type="EMBL" id="OMJ70376.1"/>
    </source>
</evidence>
<name>A0A1R2B0T6_9CILI</name>
<proteinExistence type="predicted"/>
<evidence type="ECO:0000313" key="2">
    <source>
        <dbReference type="Proteomes" id="UP000187209"/>
    </source>
</evidence>
<sequence length="203" mass="23209">MSNISPVGIWKNPLDNSSFSSINYDYDLDKSQSSCSQGSNDHKGFSIKDICPEASFSSESKHQRIASQQIDLLSPSVLFAHIRKNSKQSFHDRKYSMQVHENEELNSTRMQTSLSRRVSDCDLSHVPVSAPPPEAKEIKMERNENLSFCKYCNKEVETRVKFPEDSKTESLLLETVSMIFMCWKPNWLNNLRVKTCVECGFAI</sequence>
<gene>
    <name evidence="1" type="ORF">SteCoe_31647</name>
</gene>
<protein>
    <recommendedName>
        <fullName evidence="3">LITAF domain-containing protein</fullName>
    </recommendedName>
</protein>